<dbReference type="Pfam" id="PF00084">
    <property type="entry name" value="Sushi"/>
    <property type="match status" value="3"/>
</dbReference>
<proteinExistence type="predicted"/>
<evidence type="ECO:0000313" key="7">
    <source>
        <dbReference type="Proteomes" id="UP000694417"/>
    </source>
</evidence>
<dbReference type="Proteomes" id="UP000694417">
    <property type="component" value="Unplaced"/>
</dbReference>
<feature type="domain" description="Sushi" evidence="5">
    <location>
        <begin position="109"/>
        <end position="167"/>
    </location>
</feature>
<keyword evidence="1 4" id="KW-0768">Sushi</keyword>
<dbReference type="SMART" id="SM00032">
    <property type="entry name" value="CCP"/>
    <property type="match status" value="3"/>
</dbReference>
<name>A0A8D2KFA6_UROPR</name>
<dbReference type="FunFam" id="2.10.70.10:FF:000026">
    <property type="entry name" value="Complement inhibitory factor H"/>
    <property type="match status" value="2"/>
</dbReference>
<feature type="disulfide bond" evidence="4">
    <location>
        <begin position="50"/>
        <end position="93"/>
    </location>
</feature>
<feature type="domain" description="Sushi" evidence="5">
    <location>
        <begin position="1"/>
        <end position="47"/>
    </location>
</feature>
<dbReference type="PANTHER" id="PTHR45785:SF12">
    <property type="entry name" value="COMPLEMENT FACTOR H-RELATED PROTEIN 1-RELATED"/>
    <property type="match status" value="1"/>
</dbReference>
<keyword evidence="7" id="KW-1185">Reference proteome</keyword>
<dbReference type="InterPro" id="IPR035976">
    <property type="entry name" value="Sushi/SCR/CCP_sf"/>
</dbReference>
<reference evidence="6" key="1">
    <citation type="submission" date="2025-08" db="UniProtKB">
        <authorList>
            <consortium name="Ensembl"/>
        </authorList>
    </citation>
    <scope>IDENTIFICATION</scope>
</reference>
<accession>A0A8D2KFA6</accession>
<evidence type="ECO:0000259" key="5">
    <source>
        <dbReference type="PROSITE" id="PS50923"/>
    </source>
</evidence>
<dbReference type="InterPro" id="IPR000436">
    <property type="entry name" value="Sushi_SCR_CCP_dom"/>
</dbReference>
<dbReference type="Ensembl" id="ENSUPAT00010010752.1">
    <property type="protein sequence ID" value="ENSUPAP00010009340.1"/>
    <property type="gene ID" value="ENSUPAG00010007562.1"/>
</dbReference>
<feature type="domain" description="Sushi" evidence="5">
    <location>
        <begin position="48"/>
        <end position="106"/>
    </location>
</feature>
<reference evidence="6" key="2">
    <citation type="submission" date="2025-09" db="UniProtKB">
        <authorList>
            <consortium name="Ensembl"/>
        </authorList>
    </citation>
    <scope>IDENTIFICATION</scope>
</reference>
<keyword evidence="2" id="KW-0732">Signal</keyword>
<dbReference type="PANTHER" id="PTHR45785">
    <property type="entry name" value="COMPLEMENT FACTOR H-RELATED"/>
    <property type="match status" value="1"/>
</dbReference>
<evidence type="ECO:0000256" key="4">
    <source>
        <dbReference type="PROSITE-ProRule" id="PRU00302"/>
    </source>
</evidence>
<evidence type="ECO:0000256" key="1">
    <source>
        <dbReference type="ARBA" id="ARBA00022659"/>
    </source>
</evidence>
<evidence type="ECO:0000256" key="3">
    <source>
        <dbReference type="ARBA" id="ARBA00023157"/>
    </source>
</evidence>
<dbReference type="SUPFAM" id="SSF57535">
    <property type="entry name" value="Complement control module/SCR domain"/>
    <property type="match status" value="3"/>
</dbReference>
<sequence>MLLGERKESYKSGDQVIYRCPKFYQVDGSNTITCINGKWIGKPMCKDISCVNLPKVENANIISKQMLKYPSGERVRYECIKPFEIFGEVEVMCLNGIWTEPPQCKHSTGKCGPPPPIDNGDLTSFPLAVYPTGSSVEYQCQSLYQLEGSKTVICRNGKWSNPPKCLHKYFSDLMGPGKISILSMILFCVK</sequence>
<dbReference type="CDD" id="cd00033">
    <property type="entry name" value="CCP"/>
    <property type="match status" value="2"/>
</dbReference>
<feature type="disulfide bond" evidence="4">
    <location>
        <begin position="111"/>
        <end position="154"/>
    </location>
</feature>
<dbReference type="InterPro" id="IPR051503">
    <property type="entry name" value="ComplSys_Reg/VirEntry_Med"/>
</dbReference>
<dbReference type="PROSITE" id="PS50923">
    <property type="entry name" value="SUSHI"/>
    <property type="match status" value="3"/>
</dbReference>
<keyword evidence="3 4" id="KW-1015">Disulfide bond</keyword>
<evidence type="ECO:0000256" key="2">
    <source>
        <dbReference type="ARBA" id="ARBA00022729"/>
    </source>
</evidence>
<protein>
    <recommendedName>
        <fullName evidence="5">Sushi domain-containing protein</fullName>
    </recommendedName>
</protein>
<comment type="caution">
    <text evidence="4">Lacks conserved residue(s) required for the propagation of feature annotation.</text>
</comment>
<dbReference type="AlphaFoldDB" id="A0A8D2KFA6"/>
<evidence type="ECO:0000313" key="6">
    <source>
        <dbReference type="Ensembl" id="ENSUPAP00010009340.1"/>
    </source>
</evidence>
<organism evidence="6 7">
    <name type="scientific">Urocitellus parryii</name>
    <name type="common">Arctic ground squirrel</name>
    <name type="synonym">Spermophilus parryii</name>
    <dbReference type="NCBI Taxonomy" id="9999"/>
    <lineage>
        <taxon>Eukaryota</taxon>
        <taxon>Metazoa</taxon>
        <taxon>Chordata</taxon>
        <taxon>Craniata</taxon>
        <taxon>Vertebrata</taxon>
        <taxon>Euteleostomi</taxon>
        <taxon>Mammalia</taxon>
        <taxon>Eutheria</taxon>
        <taxon>Euarchontoglires</taxon>
        <taxon>Glires</taxon>
        <taxon>Rodentia</taxon>
        <taxon>Sciuromorpha</taxon>
        <taxon>Sciuridae</taxon>
        <taxon>Xerinae</taxon>
        <taxon>Marmotini</taxon>
        <taxon>Urocitellus</taxon>
    </lineage>
</organism>
<dbReference type="GeneTree" id="ENSGT00940000163274"/>
<dbReference type="Gene3D" id="2.10.70.10">
    <property type="entry name" value="Complement Module, domain 1"/>
    <property type="match status" value="3"/>
</dbReference>